<evidence type="ECO:0000259" key="2">
    <source>
        <dbReference type="Pfam" id="PF24854"/>
    </source>
</evidence>
<dbReference type="InterPro" id="IPR056145">
    <property type="entry name" value="DUF7728"/>
</dbReference>
<organism evidence="3 4">
    <name type="scientific">Xylaria arbuscula</name>
    <dbReference type="NCBI Taxonomy" id="114810"/>
    <lineage>
        <taxon>Eukaryota</taxon>
        <taxon>Fungi</taxon>
        <taxon>Dikarya</taxon>
        <taxon>Ascomycota</taxon>
        <taxon>Pezizomycotina</taxon>
        <taxon>Sordariomycetes</taxon>
        <taxon>Xylariomycetidae</taxon>
        <taxon>Xylariales</taxon>
        <taxon>Xylariaceae</taxon>
        <taxon>Xylaria</taxon>
    </lineage>
</organism>
<reference evidence="3" key="1">
    <citation type="submission" date="2022-07" db="EMBL/GenBank/DDBJ databases">
        <title>Genome Sequence of Xylaria arbuscula.</title>
        <authorList>
            <person name="Buettner E."/>
        </authorList>
    </citation>
    <scope>NUCLEOTIDE SEQUENCE</scope>
    <source>
        <strain evidence="3">VT107</strain>
    </source>
</reference>
<evidence type="ECO:0000313" key="4">
    <source>
        <dbReference type="Proteomes" id="UP001148614"/>
    </source>
</evidence>
<feature type="signal peptide" evidence="1">
    <location>
        <begin position="1"/>
        <end position="19"/>
    </location>
</feature>
<keyword evidence="1" id="KW-0732">Signal</keyword>
<dbReference type="Proteomes" id="UP001148614">
    <property type="component" value="Unassembled WGS sequence"/>
</dbReference>
<gene>
    <name evidence="3" type="ORF">NPX13_g6672</name>
</gene>
<dbReference type="PANTHER" id="PTHR40622">
    <property type="match status" value="1"/>
</dbReference>
<dbReference type="Pfam" id="PF24854">
    <property type="entry name" value="DUF7728"/>
    <property type="match status" value="1"/>
</dbReference>
<protein>
    <recommendedName>
        <fullName evidence="2">DUF7728 domain-containing protein</fullName>
    </recommendedName>
</protein>
<dbReference type="AlphaFoldDB" id="A0A9W8NBS6"/>
<feature type="domain" description="DUF7728" evidence="2">
    <location>
        <begin position="59"/>
        <end position="209"/>
    </location>
</feature>
<evidence type="ECO:0000313" key="3">
    <source>
        <dbReference type="EMBL" id="KAJ3567715.1"/>
    </source>
</evidence>
<name>A0A9W8NBS6_9PEZI</name>
<evidence type="ECO:0000256" key="1">
    <source>
        <dbReference type="SAM" id="SignalP"/>
    </source>
</evidence>
<keyword evidence="4" id="KW-1185">Reference proteome</keyword>
<sequence>MYLRSLIAGVGLAATTANALLVPLDFPISDVDDSVTTLPVPTEIDADVAVSKVPVPASTTLNLKCPGCIISRHKHRKEIPSHLQLDFTIESTDGADRLTLNGYELYPNPDLLRETLTAPLLPDMMFRHLGDKPGAIEHFREKHIQRLGFAMETEAVATDDNENLQLVTVDVQIIEIGDVFIERIPDVQVKLVKTPSGKLAIGTVEPIESKGAGSLDGAYECSTMICMMEGCILRKCSDFVTQYIDIWTVDTSHRLLFGVSI</sequence>
<feature type="chain" id="PRO_5040986649" description="DUF7728 domain-containing protein" evidence="1">
    <location>
        <begin position="20"/>
        <end position="261"/>
    </location>
</feature>
<dbReference type="PANTHER" id="PTHR40622:SF1">
    <property type="match status" value="1"/>
</dbReference>
<proteinExistence type="predicted"/>
<dbReference type="VEuPathDB" id="FungiDB:F4678DRAFT_456933"/>
<dbReference type="EMBL" id="JANPWZ010001208">
    <property type="protein sequence ID" value="KAJ3567715.1"/>
    <property type="molecule type" value="Genomic_DNA"/>
</dbReference>
<comment type="caution">
    <text evidence="3">The sequence shown here is derived from an EMBL/GenBank/DDBJ whole genome shotgun (WGS) entry which is preliminary data.</text>
</comment>
<accession>A0A9W8NBS6</accession>